<proteinExistence type="predicted"/>
<keyword evidence="3" id="KW-1185">Reference proteome</keyword>
<evidence type="ECO:0000259" key="1">
    <source>
        <dbReference type="Pfam" id="PF01261"/>
    </source>
</evidence>
<dbReference type="Pfam" id="PF01261">
    <property type="entry name" value="AP_endonuc_2"/>
    <property type="match status" value="1"/>
</dbReference>
<dbReference type="InterPro" id="IPR050312">
    <property type="entry name" value="IolE/XylAMocC-like"/>
</dbReference>
<dbReference type="Gene3D" id="3.20.20.150">
    <property type="entry name" value="Divalent-metal-dependent TIM barrel enzymes"/>
    <property type="match status" value="1"/>
</dbReference>
<reference evidence="3" key="1">
    <citation type="submission" date="2016-10" db="EMBL/GenBank/DDBJ databases">
        <authorList>
            <person name="Varghese N."/>
            <person name="Submissions S."/>
        </authorList>
    </citation>
    <scope>NUCLEOTIDE SEQUENCE [LARGE SCALE GENOMIC DNA]</scope>
    <source>
        <strain evidence="3">DSM 44437</strain>
    </source>
</reference>
<keyword evidence="2" id="KW-0413">Isomerase</keyword>
<gene>
    <name evidence="2" type="ORF">SAMN04488000_10731</name>
</gene>
<dbReference type="EMBL" id="FOFV01000007">
    <property type="protein sequence ID" value="SER22896.1"/>
    <property type="molecule type" value="Genomic_DNA"/>
</dbReference>
<organism evidence="2 3">
    <name type="scientific">Lentzea albida</name>
    <dbReference type="NCBI Taxonomy" id="65499"/>
    <lineage>
        <taxon>Bacteria</taxon>
        <taxon>Bacillati</taxon>
        <taxon>Actinomycetota</taxon>
        <taxon>Actinomycetes</taxon>
        <taxon>Pseudonocardiales</taxon>
        <taxon>Pseudonocardiaceae</taxon>
        <taxon>Lentzea</taxon>
    </lineage>
</organism>
<feature type="domain" description="Xylose isomerase-like TIM barrel" evidence="1">
    <location>
        <begin position="29"/>
        <end position="278"/>
    </location>
</feature>
<dbReference type="PANTHER" id="PTHR12110">
    <property type="entry name" value="HYDROXYPYRUVATE ISOMERASE"/>
    <property type="match status" value="1"/>
</dbReference>
<dbReference type="OrthoDB" id="9801426at2"/>
<dbReference type="Proteomes" id="UP000199503">
    <property type="component" value="Unassembled WGS sequence"/>
</dbReference>
<protein>
    <submittedName>
        <fullName evidence="2">Sugar phosphate isomerase/epimerase</fullName>
    </submittedName>
</protein>
<name>A0A1H9MGP9_9PSEU</name>
<evidence type="ECO:0000313" key="3">
    <source>
        <dbReference type="Proteomes" id="UP000199503"/>
    </source>
</evidence>
<accession>A0A1H9MGP9</accession>
<dbReference type="GO" id="GO:0016853">
    <property type="term" value="F:isomerase activity"/>
    <property type="evidence" value="ECO:0007669"/>
    <property type="project" value="UniProtKB-KW"/>
</dbReference>
<sequence>MAIKFGYHTWSYSSFGSWVPAYTLDETIKRLARIGFDGIEIGAAAPHAFPPYLSPARRREVRALLGDHGIEVSGIGPAPTGGPGYNPSSPVAEERAATVEHYRAINELCAEWGAGSVVYLPGWVVFGTRRRQAWAWSRECLEQIADDAAQYGLTVVVEPLAENSNLCESGEDAMELMEDIARPNVKVMFDCSHVRYRRESLTDQVHLMGANLHQIHVADTTATATRLPAGRGDEDWEGLVDALLDTGFDGYLTAETGFHRRGIDPDHDARTGLAFLKPLVARKIADRAALGNSTGR</sequence>
<dbReference type="STRING" id="65499.SAMN04488000_10731"/>
<dbReference type="InterPro" id="IPR013022">
    <property type="entry name" value="Xyl_isomerase-like_TIM-brl"/>
</dbReference>
<evidence type="ECO:0000313" key="2">
    <source>
        <dbReference type="EMBL" id="SER22896.1"/>
    </source>
</evidence>
<dbReference type="InterPro" id="IPR036237">
    <property type="entry name" value="Xyl_isomerase-like_sf"/>
</dbReference>
<dbReference type="AlphaFoldDB" id="A0A1H9MGP9"/>
<dbReference type="SUPFAM" id="SSF51658">
    <property type="entry name" value="Xylose isomerase-like"/>
    <property type="match status" value="1"/>
</dbReference>